<sequence length="182" mass="20319">MQSRPSPCDPGETLCDTRYPGISRDGANQRARRVLTPPMQGTWICRIDADLADTLAHQRRERMFTLLLRAFVDSRPSKSFSGLLTWAHYLIETKSFRDLGGRLVRAQRLLCCWRKQSVHSAGLARPQSCQPRRPSTCSGFMTLAMPLSLSQGTSAADVRAAQASHYPVAAACRRYVQDRPGL</sequence>
<comment type="caution">
    <text evidence="1">The sequence shown here is derived from an EMBL/GenBank/DDBJ whole genome shotgun (WGS) entry which is preliminary data.</text>
</comment>
<protein>
    <submittedName>
        <fullName evidence="1">Uncharacterized protein</fullName>
    </submittedName>
</protein>
<reference evidence="1 2" key="1">
    <citation type="submission" date="2024-02" db="EMBL/GenBank/DDBJ databases">
        <title>First draft genome assembly of two strains of Seiridium cardinale.</title>
        <authorList>
            <person name="Emiliani G."/>
            <person name="Scali E."/>
        </authorList>
    </citation>
    <scope>NUCLEOTIDE SEQUENCE [LARGE SCALE GENOMIC DNA]</scope>
    <source>
        <strain evidence="1 2">BM-138-000479</strain>
    </source>
</reference>
<proteinExistence type="predicted"/>
<dbReference type="EMBL" id="JARVKM010000019">
    <property type="protein sequence ID" value="KAK9777767.1"/>
    <property type="molecule type" value="Genomic_DNA"/>
</dbReference>
<accession>A0ABR2XVJ7</accession>
<organism evidence="1 2">
    <name type="scientific">Seiridium cardinale</name>
    <dbReference type="NCBI Taxonomy" id="138064"/>
    <lineage>
        <taxon>Eukaryota</taxon>
        <taxon>Fungi</taxon>
        <taxon>Dikarya</taxon>
        <taxon>Ascomycota</taxon>
        <taxon>Pezizomycotina</taxon>
        <taxon>Sordariomycetes</taxon>
        <taxon>Xylariomycetidae</taxon>
        <taxon>Amphisphaeriales</taxon>
        <taxon>Sporocadaceae</taxon>
        <taxon>Seiridium</taxon>
    </lineage>
</organism>
<evidence type="ECO:0000313" key="1">
    <source>
        <dbReference type="EMBL" id="KAK9777767.1"/>
    </source>
</evidence>
<dbReference type="Proteomes" id="UP001465668">
    <property type="component" value="Unassembled WGS sequence"/>
</dbReference>
<name>A0ABR2XVJ7_9PEZI</name>
<evidence type="ECO:0000313" key="2">
    <source>
        <dbReference type="Proteomes" id="UP001465668"/>
    </source>
</evidence>
<gene>
    <name evidence="1" type="ORF">SCAR479_05450</name>
</gene>
<keyword evidence="2" id="KW-1185">Reference proteome</keyword>